<protein>
    <submittedName>
        <fullName evidence="2">Uncharacterized protein</fullName>
    </submittedName>
</protein>
<feature type="signal peptide" evidence="1">
    <location>
        <begin position="1"/>
        <end position="22"/>
    </location>
</feature>
<organism evidence="2">
    <name type="scientific">Arundo donax</name>
    <name type="common">Giant reed</name>
    <name type="synonym">Donax arundinaceus</name>
    <dbReference type="NCBI Taxonomy" id="35708"/>
    <lineage>
        <taxon>Eukaryota</taxon>
        <taxon>Viridiplantae</taxon>
        <taxon>Streptophyta</taxon>
        <taxon>Embryophyta</taxon>
        <taxon>Tracheophyta</taxon>
        <taxon>Spermatophyta</taxon>
        <taxon>Magnoliopsida</taxon>
        <taxon>Liliopsida</taxon>
        <taxon>Poales</taxon>
        <taxon>Poaceae</taxon>
        <taxon>PACMAD clade</taxon>
        <taxon>Arundinoideae</taxon>
        <taxon>Arundineae</taxon>
        <taxon>Arundo</taxon>
    </lineage>
</organism>
<accession>A0A0A9BGY0</accession>
<evidence type="ECO:0000313" key="2">
    <source>
        <dbReference type="EMBL" id="JAD60490.1"/>
    </source>
</evidence>
<proteinExistence type="predicted"/>
<name>A0A0A9BGY0_ARUDO</name>
<reference evidence="2" key="2">
    <citation type="journal article" date="2015" name="Data Brief">
        <title>Shoot transcriptome of the giant reed, Arundo donax.</title>
        <authorList>
            <person name="Barrero R.A."/>
            <person name="Guerrero F.D."/>
            <person name="Moolhuijzen P."/>
            <person name="Goolsby J.A."/>
            <person name="Tidwell J."/>
            <person name="Bellgard S.E."/>
            <person name="Bellgard M.I."/>
        </authorList>
    </citation>
    <scope>NUCLEOTIDE SEQUENCE</scope>
    <source>
        <tissue evidence="2">Shoot tissue taken approximately 20 cm above the soil surface</tissue>
    </source>
</reference>
<evidence type="ECO:0000256" key="1">
    <source>
        <dbReference type="SAM" id="SignalP"/>
    </source>
</evidence>
<sequence length="54" mass="6194">MSPNRICILILVILLRSQYSMFSCGAHAFLLEIIFVSCRSDTFSFLKKIKVLLL</sequence>
<dbReference type="AlphaFoldDB" id="A0A0A9BGY0"/>
<feature type="chain" id="PRO_5002042889" evidence="1">
    <location>
        <begin position="23"/>
        <end position="54"/>
    </location>
</feature>
<dbReference type="EMBL" id="GBRH01237405">
    <property type="protein sequence ID" value="JAD60490.1"/>
    <property type="molecule type" value="Transcribed_RNA"/>
</dbReference>
<reference evidence="2" key="1">
    <citation type="submission" date="2014-09" db="EMBL/GenBank/DDBJ databases">
        <authorList>
            <person name="Magalhaes I.L.F."/>
            <person name="Oliveira U."/>
            <person name="Santos F.R."/>
            <person name="Vidigal T.H.D.A."/>
            <person name="Brescovit A.D."/>
            <person name="Santos A.J."/>
        </authorList>
    </citation>
    <scope>NUCLEOTIDE SEQUENCE</scope>
    <source>
        <tissue evidence="2">Shoot tissue taken approximately 20 cm above the soil surface</tissue>
    </source>
</reference>
<keyword evidence="1" id="KW-0732">Signal</keyword>